<evidence type="ECO:0000256" key="1">
    <source>
        <dbReference type="ARBA" id="ARBA00009741"/>
    </source>
</evidence>
<dbReference type="InterPro" id="IPR004498">
    <property type="entry name" value="Ribosomal_PrmA_MeTrfase"/>
</dbReference>
<dbReference type="AlphaFoldDB" id="A0AAN9KIC5"/>
<evidence type="ECO:0000256" key="7">
    <source>
        <dbReference type="ARBA" id="ARBA00041867"/>
    </source>
</evidence>
<keyword evidence="10" id="KW-1185">Reference proteome</keyword>
<dbReference type="Pfam" id="PF06325">
    <property type="entry name" value="PrmA"/>
    <property type="match status" value="1"/>
</dbReference>
<keyword evidence="4" id="KW-0808">Transferase</keyword>
<comment type="caution">
    <text evidence="9">The sequence shown here is derived from an EMBL/GenBank/DDBJ whole genome shotgun (WGS) entry which is preliminary data.</text>
</comment>
<dbReference type="SUPFAM" id="SSF53335">
    <property type="entry name" value="S-adenosyl-L-methionine-dependent methyltransferases"/>
    <property type="match status" value="1"/>
</dbReference>
<reference evidence="9 10" key="1">
    <citation type="submission" date="2024-01" db="EMBL/GenBank/DDBJ databases">
        <title>The genomes of 5 underutilized Papilionoideae crops provide insights into root nodulation and disease resistance.</title>
        <authorList>
            <person name="Yuan L."/>
        </authorList>
    </citation>
    <scope>NUCLEOTIDE SEQUENCE [LARGE SCALE GENOMIC DNA]</scope>
    <source>
        <strain evidence="9">LY-2023</strain>
        <tissue evidence="9">Leaf</tissue>
    </source>
</reference>
<protein>
    <recommendedName>
        <fullName evidence="8">ETFB lysine methyltransferase</fullName>
    </recommendedName>
    <alternativeName>
        <fullName evidence="7">Protein N-lysine methyltransferase METTL20</fullName>
    </alternativeName>
</protein>
<dbReference type="EMBL" id="JAYKXN010000001">
    <property type="protein sequence ID" value="KAK7317714.1"/>
    <property type="molecule type" value="Genomic_DNA"/>
</dbReference>
<evidence type="ECO:0000256" key="8">
    <source>
        <dbReference type="ARBA" id="ARBA00042266"/>
    </source>
</evidence>
<organism evidence="9 10">
    <name type="scientific">Clitoria ternatea</name>
    <name type="common">Butterfly pea</name>
    <dbReference type="NCBI Taxonomy" id="43366"/>
    <lineage>
        <taxon>Eukaryota</taxon>
        <taxon>Viridiplantae</taxon>
        <taxon>Streptophyta</taxon>
        <taxon>Embryophyta</taxon>
        <taxon>Tracheophyta</taxon>
        <taxon>Spermatophyta</taxon>
        <taxon>Magnoliopsida</taxon>
        <taxon>eudicotyledons</taxon>
        <taxon>Gunneridae</taxon>
        <taxon>Pentapetalae</taxon>
        <taxon>rosids</taxon>
        <taxon>fabids</taxon>
        <taxon>Fabales</taxon>
        <taxon>Fabaceae</taxon>
        <taxon>Papilionoideae</taxon>
        <taxon>50 kb inversion clade</taxon>
        <taxon>NPAAA clade</taxon>
        <taxon>indigoferoid/millettioid clade</taxon>
        <taxon>Phaseoleae</taxon>
        <taxon>Clitoria</taxon>
    </lineage>
</organism>
<evidence type="ECO:0000256" key="2">
    <source>
        <dbReference type="ARBA" id="ARBA00022490"/>
    </source>
</evidence>
<proteinExistence type="inferred from homology"/>
<evidence type="ECO:0000256" key="3">
    <source>
        <dbReference type="ARBA" id="ARBA00022603"/>
    </source>
</evidence>
<evidence type="ECO:0000256" key="5">
    <source>
        <dbReference type="ARBA" id="ARBA00022691"/>
    </source>
</evidence>
<evidence type="ECO:0000313" key="9">
    <source>
        <dbReference type="EMBL" id="KAK7317714.1"/>
    </source>
</evidence>
<comment type="similarity">
    <text evidence="6">Belongs to the methyltransferase superfamily. ETFBKMT family.</text>
</comment>
<evidence type="ECO:0000256" key="6">
    <source>
        <dbReference type="ARBA" id="ARBA00037932"/>
    </source>
</evidence>
<dbReference type="PANTHER" id="PTHR43648">
    <property type="entry name" value="ELECTRON TRANSFER FLAVOPROTEIN BETA SUBUNIT LYSINE METHYLTRANSFERASE"/>
    <property type="match status" value="1"/>
</dbReference>
<keyword evidence="3" id="KW-0489">Methyltransferase</keyword>
<dbReference type="NCBIfam" id="TIGR00406">
    <property type="entry name" value="prmA"/>
    <property type="match status" value="1"/>
</dbReference>
<evidence type="ECO:0000313" key="10">
    <source>
        <dbReference type="Proteomes" id="UP001359559"/>
    </source>
</evidence>
<keyword evidence="5" id="KW-0949">S-adenosyl-L-methionine</keyword>
<comment type="similarity">
    <text evidence="1">Belongs to the methyltransferase superfamily. PrmA family.</text>
</comment>
<dbReference type="CDD" id="cd02440">
    <property type="entry name" value="AdoMet_MTases"/>
    <property type="match status" value="1"/>
</dbReference>
<dbReference type="GO" id="GO:0016279">
    <property type="term" value="F:protein-lysine N-methyltransferase activity"/>
    <property type="evidence" value="ECO:0007669"/>
    <property type="project" value="TreeGrafter"/>
</dbReference>
<dbReference type="GO" id="GO:0032259">
    <property type="term" value="P:methylation"/>
    <property type="evidence" value="ECO:0007669"/>
    <property type="project" value="UniProtKB-KW"/>
</dbReference>
<gene>
    <name evidence="9" type="ORF">RJT34_02169</name>
</gene>
<evidence type="ECO:0000256" key="4">
    <source>
        <dbReference type="ARBA" id="ARBA00022679"/>
    </source>
</evidence>
<dbReference type="Gene3D" id="3.40.50.150">
    <property type="entry name" value="Vaccinia Virus protein VP39"/>
    <property type="match status" value="1"/>
</dbReference>
<sequence length="402" mass="43737">MLARHFFKQLTRTVGAHSPTFSRRLIHYSSSLVPLVSNGHHSIVSYKWHPYSPLHIHTASLNAKFSSASSSSSAPLSNKSLAQPQPQPYLSVLIHCPKDTADVFAEALLCFGANSVSMDQDDTCRSIDEISISSIFPEGEDINVSISHAADSIGLEETPRYEVKINEEEEDWIKRAQESFLPVEVTEGLWVVPKWRTPPDVQATNIILNPGLAFGTGEHATTKLCLLLLHACIKGGEHVLDYGTGTGILAIAALKFGAALAVGIDVDSQAIASASQNASLNNIRPNQMQLRLIDSKTSSSSKGYWKFGVIEGENSCEIQTVTDSAMFDVIIANILLNPLLDLADEIVSCAKPGAVIGLSGILTEQVQYIIQRYSPFLESVEVSKMGDWACVSGRKRRNLNAF</sequence>
<dbReference type="GO" id="GO:0005739">
    <property type="term" value="C:mitochondrion"/>
    <property type="evidence" value="ECO:0007669"/>
    <property type="project" value="TreeGrafter"/>
</dbReference>
<name>A0AAN9KIC5_CLITE</name>
<dbReference type="Proteomes" id="UP001359559">
    <property type="component" value="Unassembled WGS sequence"/>
</dbReference>
<dbReference type="InterPro" id="IPR029063">
    <property type="entry name" value="SAM-dependent_MTases_sf"/>
</dbReference>
<accession>A0AAN9KIC5</accession>
<keyword evidence="2" id="KW-0963">Cytoplasm</keyword>
<dbReference type="HAMAP" id="MF_00735">
    <property type="entry name" value="Methyltr_PrmA"/>
    <property type="match status" value="1"/>
</dbReference>
<dbReference type="InterPro" id="IPR050078">
    <property type="entry name" value="Ribosomal_L11_MeTrfase_PrmA"/>
</dbReference>
<dbReference type="PANTHER" id="PTHR43648:SF1">
    <property type="entry name" value="ELECTRON TRANSFER FLAVOPROTEIN BETA SUBUNIT LYSINE METHYLTRANSFERASE"/>
    <property type="match status" value="1"/>
</dbReference>